<protein>
    <recommendedName>
        <fullName evidence="5">Acetylornithine aminotransferase</fullName>
        <shortName evidence="5">ACOAT</shortName>
        <ecNumber evidence="5">2.6.1.11</ecNumber>
    </recommendedName>
</protein>
<feature type="binding site" evidence="5">
    <location>
        <position position="139"/>
    </location>
    <ligand>
        <name>pyridoxal 5'-phosphate</name>
        <dbReference type="ChEBI" id="CHEBI:597326"/>
    </ligand>
</feature>
<dbReference type="PANTHER" id="PTHR11986:SF79">
    <property type="entry name" value="ACETYLORNITHINE AMINOTRANSFERASE, MITOCHONDRIAL"/>
    <property type="match status" value="1"/>
</dbReference>
<feature type="binding site" evidence="5">
    <location>
        <position position="142"/>
    </location>
    <ligand>
        <name>N(2)-acetyl-L-ornithine</name>
        <dbReference type="ChEBI" id="CHEBI:57805"/>
    </ligand>
</feature>
<dbReference type="Gene3D" id="3.40.640.10">
    <property type="entry name" value="Type I PLP-dependent aspartate aminotransferase-like (Major domain)"/>
    <property type="match status" value="1"/>
</dbReference>
<accession>A0A662D3J5</accession>
<comment type="pathway">
    <text evidence="5">Amino-acid biosynthesis; L-arginine biosynthesis; N(2)-acetyl-L-ornithine from L-glutamate: step 4/4.</text>
</comment>
<dbReference type="GO" id="GO:0042802">
    <property type="term" value="F:identical protein binding"/>
    <property type="evidence" value="ECO:0007669"/>
    <property type="project" value="TreeGrafter"/>
</dbReference>
<reference evidence="6 7" key="1">
    <citation type="submission" date="2018-06" db="EMBL/GenBank/DDBJ databases">
        <title>Extensive metabolic versatility and redundancy in microbially diverse, dynamic hydrothermal sediments.</title>
        <authorList>
            <person name="Dombrowski N."/>
            <person name="Teske A."/>
            <person name="Baker B.J."/>
        </authorList>
    </citation>
    <scope>NUCLEOTIDE SEQUENCE [LARGE SCALE GENOMIC DNA]</scope>
    <source>
        <strain evidence="6">B7_G13</strain>
    </source>
</reference>
<dbReference type="InterPro" id="IPR049704">
    <property type="entry name" value="Aminotrans_3_PPA_site"/>
</dbReference>
<evidence type="ECO:0000256" key="3">
    <source>
        <dbReference type="ARBA" id="ARBA00022679"/>
    </source>
</evidence>
<keyword evidence="2 5" id="KW-0028">Amino-acid biosynthesis</keyword>
<evidence type="ECO:0000313" key="6">
    <source>
        <dbReference type="EMBL" id="RLE07371.1"/>
    </source>
</evidence>
<dbReference type="InterPro" id="IPR050103">
    <property type="entry name" value="Class-III_PLP-dep_AT"/>
</dbReference>
<evidence type="ECO:0000256" key="5">
    <source>
        <dbReference type="HAMAP-Rule" id="MF_01107"/>
    </source>
</evidence>
<comment type="catalytic activity">
    <reaction evidence="5">
        <text>N(2)-acetyl-L-ornithine + 2-oxoglutarate = N-acetyl-L-glutamate 5-semialdehyde + L-glutamate</text>
        <dbReference type="Rhea" id="RHEA:18049"/>
        <dbReference type="ChEBI" id="CHEBI:16810"/>
        <dbReference type="ChEBI" id="CHEBI:29123"/>
        <dbReference type="ChEBI" id="CHEBI:29985"/>
        <dbReference type="ChEBI" id="CHEBI:57805"/>
        <dbReference type="EC" id="2.6.1.11"/>
    </reaction>
</comment>
<keyword evidence="1 5" id="KW-0032">Aminotransferase</keyword>
<dbReference type="CDD" id="cd00610">
    <property type="entry name" value="OAT_like"/>
    <property type="match status" value="1"/>
</dbReference>
<dbReference type="PIRSF" id="PIRSF000521">
    <property type="entry name" value="Transaminase_4ab_Lys_Orn"/>
    <property type="match status" value="1"/>
</dbReference>
<dbReference type="InterPro" id="IPR015421">
    <property type="entry name" value="PyrdxlP-dep_Trfase_major"/>
</dbReference>
<dbReference type="Proteomes" id="UP000277457">
    <property type="component" value="Unassembled WGS sequence"/>
</dbReference>
<dbReference type="SUPFAM" id="SSF53383">
    <property type="entry name" value="PLP-dependent transferases"/>
    <property type="match status" value="1"/>
</dbReference>
<dbReference type="EMBL" id="QMPY01000099">
    <property type="protein sequence ID" value="RLE07371.1"/>
    <property type="molecule type" value="Genomic_DNA"/>
</dbReference>
<evidence type="ECO:0000256" key="2">
    <source>
        <dbReference type="ARBA" id="ARBA00022605"/>
    </source>
</evidence>
<comment type="similarity">
    <text evidence="5">Belongs to the class-III pyridoxal-phosphate-dependent aminotransferase family. ArgD subfamily.</text>
</comment>
<dbReference type="NCBIfam" id="NF002325">
    <property type="entry name" value="PRK01278.1"/>
    <property type="match status" value="1"/>
</dbReference>
<keyword evidence="5" id="KW-0055">Arginine biosynthesis</keyword>
<dbReference type="PANTHER" id="PTHR11986">
    <property type="entry name" value="AMINOTRANSFERASE CLASS III"/>
    <property type="match status" value="1"/>
</dbReference>
<keyword evidence="5" id="KW-0963">Cytoplasm</keyword>
<evidence type="ECO:0000313" key="7">
    <source>
        <dbReference type="Proteomes" id="UP000277457"/>
    </source>
</evidence>
<feature type="modified residue" description="N6-(pyridoxal phosphate)lysine" evidence="5">
    <location>
        <position position="253"/>
    </location>
</feature>
<feature type="binding site" evidence="5">
    <location>
        <begin position="105"/>
        <end position="106"/>
    </location>
    <ligand>
        <name>pyridoxal 5'-phosphate</name>
        <dbReference type="ChEBI" id="CHEBI:597326"/>
    </ligand>
</feature>
<feature type="binding site" evidence="5">
    <location>
        <begin position="224"/>
        <end position="227"/>
    </location>
    <ligand>
        <name>pyridoxal 5'-phosphate</name>
        <dbReference type="ChEBI" id="CHEBI:597326"/>
    </ligand>
</feature>
<dbReference type="GO" id="GO:0030170">
    <property type="term" value="F:pyridoxal phosphate binding"/>
    <property type="evidence" value="ECO:0007669"/>
    <property type="project" value="InterPro"/>
</dbReference>
<name>A0A662D3J5_UNCAE</name>
<dbReference type="NCBIfam" id="TIGR00707">
    <property type="entry name" value="argD"/>
    <property type="match status" value="1"/>
</dbReference>
<dbReference type="EC" id="2.6.1.11" evidence="5"/>
<evidence type="ECO:0000256" key="1">
    <source>
        <dbReference type="ARBA" id="ARBA00022576"/>
    </source>
</evidence>
<sequence>MNAQEVMELDKKYVMHTYARIPLVIDKGNGVRVQDKEGKRYLDFISGIGVNALGHCHPKVLNAIKEQSQKLLHCSNLYYIEPQARLAEKLCRLSFADKAFFSNSGAEANEAAIKLARKFGSRKNGEGKCYEIITMENSFHGRTLTTLAATAQTKYHKGFPPFPPGFKYAPFNDLGGVKKLISEKTCAIMLEPIQGEGGINISTEPFLKGLRKLCDEERILLILDEVQCGLGRTGKLFAYEHYGIEPDIMTLAKPLGGGLPIGATLAKESVASFFEPGDHASTFGGGPLVCAAALAFLNVLEEEGLVEKADERGRYFKDKLEKLRGKFPFIKEVRGKGLMIGVELEFEGKKVVDECRKEGLLINCTSKNVLRFLPPLTIRKDDIDQAVEILDKVLSNIL</sequence>
<dbReference type="HAMAP" id="MF_01107">
    <property type="entry name" value="ArgD_aminotrans_3"/>
    <property type="match status" value="1"/>
</dbReference>
<comment type="subcellular location">
    <subcellularLocation>
        <location evidence="5">Cytoplasm</location>
    </subcellularLocation>
</comment>
<dbReference type="Pfam" id="PF00202">
    <property type="entry name" value="Aminotran_3"/>
    <property type="match status" value="1"/>
</dbReference>
<dbReference type="InterPro" id="IPR015424">
    <property type="entry name" value="PyrdxlP-dep_Trfase"/>
</dbReference>
<feature type="binding site" evidence="5">
    <location>
        <position position="281"/>
    </location>
    <ligand>
        <name>N(2)-acetyl-L-ornithine</name>
        <dbReference type="ChEBI" id="CHEBI:57805"/>
    </ligand>
</feature>
<feature type="binding site" evidence="5">
    <location>
        <position position="282"/>
    </location>
    <ligand>
        <name>pyridoxal 5'-phosphate</name>
        <dbReference type="ChEBI" id="CHEBI:597326"/>
    </ligand>
</feature>
<dbReference type="InterPro" id="IPR004636">
    <property type="entry name" value="AcOrn/SuccOrn_fam"/>
</dbReference>
<evidence type="ECO:0000256" key="4">
    <source>
        <dbReference type="ARBA" id="ARBA00022898"/>
    </source>
</evidence>
<dbReference type="AlphaFoldDB" id="A0A662D3J5"/>
<dbReference type="GO" id="GO:0003992">
    <property type="term" value="F:N2-acetyl-L-ornithine:2-oxoglutarate 5-aminotransferase activity"/>
    <property type="evidence" value="ECO:0007669"/>
    <property type="project" value="UniProtKB-UniRule"/>
</dbReference>
<dbReference type="GO" id="GO:0005737">
    <property type="term" value="C:cytoplasm"/>
    <property type="evidence" value="ECO:0007669"/>
    <property type="project" value="UniProtKB-SubCell"/>
</dbReference>
<gene>
    <name evidence="5" type="primary">argD</name>
    <name evidence="6" type="ORF">DRZ78_03105</name>
</gene>
<comment type="caution">
    <text evidence="6">The sequence shown here is derived from an EMBL/GenBank/DDBJ whole genome shotgun (WGS) entry which is preliminary data.</text>
</comment>
<dbReference type="FunFam" id="3.40.640.10:FF:000004">
    <property type="entry name" value="Acetylornithine aminotransferase"/>
    <property type="match status" value="1"/>
</dbReference>
<dbReference type="GO" id="GO:0006526">
    <property type="term" value="P:L-arginine biosynthetic process"/>
    <property type="evidence" value="ECO:0007669"/>
    <property type="project" value="UniProtKB-UniRule"/>
</dbReference>
<dbReference type="InterPro" id="IPR005814">
    <property type="entry name" value="Aminotrans_3"/>
</dbReference>
<dbReference type="UniPathway" id="UPA00068">
    <property type="reaction ID" value="UER00109"/>
</dbReference>
<keyword evidence="3 5" id="KW-0808">Transferase</keyword>
<comment type="cofactor">
    <cofactor evidence="5">
        <name>pyridoxal 5'-phosphate</name>
        <dbReference type="ChEBI" id="CHEBI:597326"/>
    </cofactor>
    <text evidence="5">Binds 1 pyridoxal phosphate per subunit.</text>
</comment>
<organism evidence="6 7">
    <name type="scientific">Aerophobetes bacterium</name>
    <dbReference type="NCBI Taxonomy" id="2030807"/>
    <lineage>
        <taxon>Bacteria</taxon>
        <taxon>Candidatus Aerophobota</taxon>
    </lineage>
</organism>
<proteinExistence type="inferred from homology"/>
<keyword evidence="4 5" id="KW-0663">Pyridoxal phosphate</keyword>
<comment type="subunit">
    <text evidence="5">Homodimer.</text>
</comment>
<dbReference type="Gene3D" id="3.90.1150.10">
    <property type="entry name" value="Aspartate Aminotransferase, domain 1"/>
    <property type="match status" value="1"/>
</dbReference>
<comment type="miscellaneous">
    <text evidence="5">May also have succinyldiaminopimelate aminotransferase activity, thus carrying out the corresponding step in lysine biosynthesis.</text>
</comment>
<dbReference type="InterPro" id="IPR015422">
    <property type="entry name" value="PyrdxlP-dep_Trfase_small"/>
</dbReference>
<dbReference type="PROSITE" id="PS00600">
    <property type="entry name" value="AA_TRANSFER_CLASS_3"/>
    <property type="match status" value="1"/>
</dbReference>